<dbReference type="AlphaFoldDB" id="A0A9J6CNX6"/>
<keyword evidence="1" id="KW-0472">Membrane</keyword>
<dbReference type="EMBL" id="JADBJN010000001">
    <property type="protein sequence ID" value="KAG5683604.1"/>
    <property type="molecule type" value="Genomic_DNA"/>
</dbReference>
<accession>A0A9J6CNX6</accession>
<keyword evidence="1" id="KW-0812">Transmembrane</keyword>
<keyword evidence="1" id="KW-1133">Transmembrane helix</keyword>
<proteinExistence type="predicted"/>
<evidence type="ECO:0000313" key="2">
    <source>
        <dbReference type="EMBL" id="KAG5683604.1"/>
    </source>
</evidence>
<sequence>MYCVALIVYDDPKSRFSGLQTFPFFFQMLFDGSTFAFKCQKIKKFYVEIDEAFLKVNGQASFYHSYKYFLIYATVNGVLGFISCVGGSLLFLFSGRPAVLTYTPYNDGFCFYVIWTLQASFFAYSGVLNFLMDAFINGMLVSLSSYVKAVRIYLKKKEIHDMREMIELDLELRG</sequence>
<organism evidence="2 3">
    <name type="scientific">Polypedilum vanderplanki</name>
    <name type="common">Sleeping chironomid midge</name>
    <dbReference type="NCBI Taxonomy" id="319348"/>
    <lineage>
        <taxon>Eukaryota</taxon>
        <taxon>Metazoa</taxon>
        <taxon>Ecdysozoa</taxon>
        <taxon>Arthropoda</taxon>
        <taxon>Hexapoda</taxon>
        <taxon>Insecta</taxon>
        <taxon>Pterygota</taxon>
        <taxon>Neoptera</taxon>
        <taxon>Endopterygota</taxon>
        <taxon>Diptera</taxon>
        <taxon>Nematocera</taxon>
        <taxon>Chironomoidea</taxon>
        <taxon>Chironomidae</taxon>
        <taxon>Chironominae</taxon>
        <taxon>Polypedilum</taxon>
        <taxon>Polypedilum</taxon>
    </lineage>
</organism>
<evidence type="ECO:0000256" key="1">
    <source>
        <dbReference type="SAM" id="Phobius"/>
    </source>
</evidence>
<feature type="transmembrane region" description="Helical" evidence="1">
    <location>
        <begin position="105"/>
        <end position="128"/>
    </location>
</feature>
<protein>
    <submittedName>
        <fullName evidence="2">Uncharacterized protein</fullName>
    </submittedName>
</protein>
<reference evidence="2" key="1">
    <citation type="submission" date="2021-03" db="EMBL/GenBank/DDBJ databases">
        <title>Chromosome level genome of the anhydrobiotic midge Polypedilum vanderplanki.</title>
        <authorList>
            <person name="Yoshida Y."/>
            <person name="Kikawada T."/>
            <person name="Gusev O."/>
        </authorList>
    </citation>
    <scope>NUCLEOTIDE SEQUENCE</scope>
    <source>
        <strain evidence="2">NIAS01</strain>
        <tissue evidence="2">Whole body or cell culture</tissue>
    </source>
</reference>
<feature type="transmembrane region" description="Helical" evidence="1">
    <location>
        <begin position="69"/>
        <end position="93"/>
    </location>
</feature>
<evidence type="ECO:0000313" key="3">
    <source>
        <dbReference type="Proteomes" id="UP001107558"/>
    </source>
</evidence>
<gene>
    <name evidence="2" type="ORF">PVAND_012877</name>
</gene>
<keyword evidence="3" id="KW-1185">Reference proteome</keyword>
<comment type="caution">
    <text evidence="2">The sequence shown here is derived from an EMBL/GenBank/DDBJ whole genome shotgun (WGS) entry which is preliminary data.</text>
</comment>
<dbReference type="Proteomes" id="UP001107558">
    <property type="component" value="Chromosome 1"/>
</dbReference>
<name>A0A9J6CNX6_POLVA</name>